<keyword evidence="12" id="KW-1185">Reference proteome</keyword>
<accession>A0A8H5FFK9</accession>
<dbReference type="CDD" id="cd04275">
    <property type="entry name" value="ZnMc_pappalysin_like"/>
    <property type="match status" value="1"/>
</dbReference>
<keyword evidence="5" id="KW-0378">Hydrolase</keyword>
<feature type="region of interest" description="Disordered" evidence="9">
    <location>
        <begin position="352"/>
        <end position="408"/>
    </location>
</feature>
<reference evidence="11 12" key="1">
    <citation type="journal article" date="2020" name="ISME J.">
        <title>Uncovering the hidden diversity of litter-decomposition mechanisms in mushroom-forming fungi.</title>
        <authorList>
            <person name="Floudas D."/>
            <person name="Bentzer J."/>
            <person name="Ahren D."/>
            <person name="Johansson T."/>
            <person name="Persson P."/>
            <person name="Tunlid A."/>
        </authorList>
    </citation>
    <scope>NUCLEOTIDE SEQUENCE [LARGE SCALE GENOMIC DNA]</scope>
    <source>
        <strain evidence="11 12">CBS 175.51</strain>
    </source>
</reference>
<feature type="compositionally biased region" description="Acidic residues" evidence="9">
    <location>
        <begin position="377"/>
        <end position="408"/>
    </location>
</feature>
<evidence type="ECO:0000256" key="5">
    <source>
        <dbReference type="ARBA" id="ARBA00022801"/>
    </source>
</evidence>
<dbReference type="SUPFAM" id="SSF55486">
    <property type="entry name" value="Metalloproteases ('zincins'), catalytic domain"/>
    <property type="match status" value="1"/>
</dbReference>
<keyword evidence="4" id="KW-0732">Signal</keyword>
<evidence type="ECO:0000256" key="3">
    <source>
        <dbReference type="ARBA" id="ARBA00022723"/>
    </source>
</evidence>
<dbReference type="AlphaFoldDB" id="A0A8H5FFK9"/>
<evidence type="ECO:0000256" key="7">
    <source>
        <dbReference type="ARBA" id="ARBA00023049"/>
    </source>
</evidence>
<evidence type="ECO:0000256" key="1">
    <source>
        <dbReference type="ARBA" id="ARBA00008721"/>
    </source>
</evidence>
<dbReference type="Gene3D" id="3.40.390.10">
    <property type="entry name" value="Collagenase (Catalytic Domain)"/>
    <property type="match status" value="1"/>
</dbReference>
<organism evidence="11 12">
    <name type="scientific">Ephemerocybe angulata</name>
    <dbReference type="NCBI Taxonomy" id="980116"/>
    <lineage>
        <taxon>Eukaryota</taxon>
        <taxon>Fungi</taxon>
        <taxon>Dikarya</taxon>
        <taxon>Basidiomycota</taxon>
        <taxon>Agaricomycotina</taxon>
        <taxon>Agaricomycetes</taxon>
        <taxon>Agaricomycetidae</taxon>
        <taxon>Agaricales</taxon>
        <taxon>Agaricineae</taxon>
        <taxon>Psathyrellaceae</taxon>
        <taxon>Ephemerocybe</taxon>
    </lineage>
</organism>
<keyword evidence="6" id="KW-0862">Zinc</keyword>
<keyword evidence="8" id="KW-1015">Disulfide bond</keyword>
<comment type="similarity">
    <text evidence="1">Belongs to the peptidase M43B family.</text>
</comment>
<dbReference type="Pfam" id="PF05572">
    <property type="entry name" value="Peptidase_M43"/>
    <property type="match status" value="1"/>
</dbReference>
<feature type="compositionally biased region" description="Low complexity" evidence="9">
    <location>
        <begin position="352"/>
        <end position="373"/>
    </location>
</feature>
<dbReference type="InterPro" id="IPR024079">
    <property type="entry name" value="MetalloPept_cat_dom_sf"/>
</dbReference>
<evidence type="ECO:0000313" key="11">
    <source>
        <dbReference type="EMBL" id="KAF5335365.1"/>
    </source>
</evidence>
<proteinExistence type="inferred from homology"/>
<evidence type="ECO:0000259" key="10">
    <source>
        <dbReference type="Pfam" id="PF05572"/>
    </source>
</evidence>
<dbReference type="EMBL" id="JAACJK010000063">
    <property type="protein sequence ID" value="KAF5335365.1"/>
    <property type="molecule type" value="Genomic_DNA"/>
</dbReference>
<dbReference type="OrthoDB" id="536211at2759"/>
<dbReference type="GO" id="GO:0006508">
    <property type="term" value="P:proteolysis"/>
    <property type="evidence" value="ECO:0007669"/>
    <property type="project" value="UniProtKB-KW"/>
</dbReference>
<dbReference type="GO" id="GO:0008237">
    <property type="term" value="F:metallopeptidase activity"/>
    <property type="evidence" value="ECO:0007669"/>
    <property type="project" value="UniProtKB-KW"/>
</dbReference>
<keyword evidence="7" id="KW-0482">Metalloprotease</keyword>
<name>A0A8H5FFK9_9AGAR</name>
<feature type="domain" description="Peptidase M43 pregnancy-associated plasma-A" evidence="10">
    <location>
        <begin position="175"/>
        <end position="314"/>
    </location>
</feature>
<protein>
    <recommendedName>
        <fullName evidence="10">Peptidase M43 pregnancy-associated plasma-A domain-containing protein</fullName>
    </recommendedName>
</protein>
<keyword evidence="2" id="KW-0645">Protease</keyword>
<evidence type="ECO:0000313" key="12">
    <source>
        <dbReference type="Proteomes" id="UP000541558"/>
    </source>
</evidence>
<evidence type="ECO:0000256" key="2">
    <source>
        <dbReference type="ARBA" id="ARBA00022670"/>
    </source>
</evidence>
<dbReference type="Proteomes" id="UP000541558">
    <property type="component" value="Unassembled WGS sequence"/>
</dbReference>
<evidence type="ECO:0000256" key="8">
    <source>
        <dbReference type="ARBA" id="ARBA00023157"/>
    </source>
</evidence>
<comment type="caution">
    <text evidence="11">The sequence shown here is derived from an EMBL/GenBank/DDBJ whole genome shotgun (WGS) entry which is preliminary data.</text>
</comment>
<keyword evidence="3" id="KW-0479">Metal-binding</keyword>
<evidence type="ECO:0000256" key="9">
    <source>
        <dbReference type="SAM" id="MobiDB-lite"/>
    </source>
</evidence>
<dbReference type="PANTHER" id="PTHR47466">
    <property type="match status" value="1"/>
</dbReference>
<gene>
    <name evidence="11" type="ORF">D9611_011663</name>
</gene>
<dbReference type="PANTHER" id="PTHR47466:SF1">
    <property type="entry name" value="METALLOPROTEASE MEP1 (AFU_ORTHOLOGUE AFUA_1G07730)-RELATED"/>
    <property type="match status" value="1"/>
</dbReference>
<sequence length="408" mass="44188">MLNMLKKVAGTTTMTSRALLFGLLGASLVFAVPLRPDQTSAGVLAKRGCASFVTEYDRSEMERGINEARSSFEEEYYGLERRDSKTVTPTPRGPLKQVTFDLYLHVIYANKTAEGGYLQDDQIKQQVDVLNRDYKSANISYNLVNVTRIENADWFVNVSPGTPQEEEMKQTYHKGNSSVLNVFTANFNATDRSLGYSTLPSSYLREPLKDGLIIRHTTLPGGSNTNYNLGRTMVHELGHWLGLYHTFEGGCTGVGDNVDDTAPESSGAEGCPVGRKSCAGSKMEDPIHNFMDYSFDSCMTHFTPGQAVRMHEAIWAFRIQRPPVANTVVRTSTTSAPLASSTSAASSVASTSTSTASATSTPPAQSATPGTSSVDTSVDEGEVETGDDDSEAPFVAEGDDDDLDENES</sequence>
<dbReference type="InterPro" id="IPR008754">
    <property type="entry name" value="Peptidase_M43"/>
</dbReference>
<evidence type="ECO:0000256" key="6">
    <source>
        <dbReference type="ARBA" id="ARBA00022833"/>
    </source>
</evidence>
<dbReference type="GO" id="GO:0046872">
    <property type="term" value="F:metal ion binding"/>
    <property type="evidence" value="ECO:0007669"/>
    <property type="project" value="UniProtKB-KW"/>
</dbReference>
<evidence type="ECO:0000256" key="4">
    <source>
        <dbReference type="ARBA" id="ARBA00022729"/>
    </source>
</evidence>